<dbReference type="EMBL" id="FZOJ01000006">
    <property type="protein sequence ID" value="SNS21498.1"/>
    <property type="molecule type" value="Genomic_DNA"/>
</dbReference>
<proteinExistence type="predicted"/>
<dbReference type="OrthoDB" id="1937631at2"/>
<name>A0A239CP29_9FIRM</name>
<protein>
    <submittedName>
        <fullName evidence="1">Uncharacterized protein</fullName>
    </submittedName>
</protein>
<dbReference type="Gene3D" id="2.60.120.260">
    <property type="entry name" value="Galactose-binding domain-like"/>
    <property type="match status" value="1"/>
</dbReference>
<evidence type="ECO:0000313" key="2">
    <source>
        <dbReference type="Proteomes" id="UP000198304"/>
    </source>
</evidence>
<dbReference type="AlphaFoldDB" id="A0A239CP29"/>
<reference evidence="1 2" key="1">
    <citation type="submission" date="2017-06" db="EMBL/GenBank/DDBJ databases">
        <authorList>
            <person name="Kim H.J."/>
            <person name="Triplett B.A."/>
        </authorList>
    </citation>
    <scope>NUCLEOTIDE SEQUENCE [LARGE SCALE GENOMIC DNA]</scope>
    <source>
        <strain evidence="1 2">SCA</strain>
    </source>
</reference>
<accession>A0A239CP29</accession>
<sequence>MSLIGQQLLQPENGWERYDDTNSYIEYTGTGWGIHYNSAYYNGTLHYIPTNPIDTDVTARFKFKGTDLRFIASVHTEYTTDLTCTIDGVEYPSFSVNSGTSHQKLMFEVTGLVSKIHEAVFKAKNDLRRWSFDAIDINEDGELVDIDAYNTKHLIKSSNKIHTLLDNALTYPNLSTPTQEQFEQWGMDALEGYEKEVSKVAIEMNEAGVLEDGRVVRKTINKNEWKINGMGVR</sequence>
<dbReference type="RefSeq" id="WP_089282313.1">
    <property type="nucleotide sequence ID" value="NZ_FZOJ01000006.1"/>
</dbReference>
<organism evidence="1 2">
    <name type="scientific">Anaerovirgula multivorans</name>
    <dbReference type="NCBI Taxonomy" id="312168"/>
    <lineage>
        <taxon>Bacteria</taxon>
        <taxon>Bacillati</taxon>
        <taxon>Bacillota</taxon>
        <taxon>Clostridia</taxon>
        <taxon>Peptostreptococcales</taxon>
        <taxon>Natronincolaceae</taxon>
        <taxon>Anaerovirgula</taxon>
    </lineage>
</organism>
<gene>
    <name evidence="1" type="ORF">SAMN05446037_100659</name>
</gene>
<evidence type="ECO:0000313" key="1">
    <source>
        <dbReference type="EMBL" id="SNS21498.1"/>
    </source>
</evidence>
<keyword evidence="2" id="KW-1185">Reference proteome</keyword>
<dbReference type="Proteomes" id="UP000198304">
    <property type="component" value="Unassembled WGS sequence"/>
</dbReference>